<dbReference type="AlphaFoldDB" id="A0A3R9NYG5"/>
<reference evidence="1 2" key="1">
    <citation type="submission" date="2018-12" db="EMBL/GenBank/DDBJ databases">
        <title>Mangrovimonas spongiae sp. nov., a novel member of the genus Mangrovimonas isolated from marine sponge.</title>
        <authorList>
            <person name="Zhuang L."/>
            <person name="Luo L."/>
        </authorList>
    </citation>
    <scope>NUCLEOTIDE SEQUENCE [LARGE SCALE GENOMIC DNA]</scope>
    <source>
        <strain evidence="1 2">HN-E26</strain>
    </source>
</reference>
<comment type="caution">
    <text evidence="1">The sequence shown here is derived from an EMBL/GenBank/DDBJ whole genome shotgun (WGS) entry which is preliminary data.</text>
</comment>
<keyword evidence="2" id="KW-1185">Reference proteome</keyword>
<proteinExistence type="predicted"/>
<accession>A0A3R9NYG5</accession>
<dbReference type="OrthoDB" id="1067077at2"/>
<evidence type="ECO:0000313" key="2">
    <source>
        <dbReference type="Proteomes" id="UP000270620"/>
    </source>
</evidence>
<dbReference type="RefSeq" id="WP_125467322.1">
    <property type="nucleotide sequence ID" value="NZ_RWBG01000002.1"/>
</dbReference>
<gene>
    <name evidence="1" type="ORF">EJA19_05355</name>
</gene>
<organism evidence="1 2">
    <name type="scientific">Mangrovimonas spongiae</name>
    <dbReference type="NCBI Taxonomy" id="2494697"/>
    <lineage>
        <taxon>Bacteria</taxon>
        <taxon>Pseudomonadati</taxon>
        <taxon>Bacteroidota</taxon>
        <taxon>Flavobacteriia</taxon>
        <taxon>Flavobacteriales</taxon>
        <taxon>Flavobacteriaceae</taxon>
        <taxon>Mangrovimonas</taxon>
    </lineage>
</organism>
<name>A0A3R9NYG5_9FLAO</name>
<dbReference type="EMBL" id="RWBG01000002">
    <property type="protein sequence ID" value="RSK40407.1"/>
    <property type="molecule type" value="Genomic_DNA"/>
</dbReference>
<sequence length="182" mass="21250">MKIIDTFAVVEESLYSVQYDTEATHEFAKCFELWNDPVYLREFFEQHQEDLDNVFWNGITIDEAIIKTREDAKLFEQELLEIAELGKTERLETLSTLFEPLSTGVIEDYEKDKAKGIIKPSWLRIYAIRVDVNLFVVSGGAIKLTPTMNETDHLILELDKLEITKQFLLDEENDQLDFVESY</sequence>
<protein>
    <submittedName>
        <fullName evidence="1">Uncharacterized protein</fullName>
    </submittedName>
</protein>
<evidence type="ECO:0000313" key="1">
    <source>
        <dbReference type="EMBL" id="RSK40407.1"/>
    </source>
</evidence>
<dbReference type="Proteomes" id="UP000270620">
    <property type="component" value="Unassembled WGS sequence"/>
</dbReference>